<reference evidence="3 4" key="1">
    <citation type="submission" date="2018-11" db="EMBL/GenBank/DDBJ databases">
        <title>Sequencing the genomes of 1000 actinobacteria strains.</title>
        <authorList>
            <person name="Klenk H.-P."/>
        </authorList>
    </citation>
    <scope>NUCLEOTIDE SEQUENCE [LARGE SCALE GENOMIC DNA]</scope>
    <source>
        <strain evidence="3 4">DSM 44254</strain>
    </source>
</reference>
<dbReference type="AlphaFoldDB" id="A0A3N1CN54"/>
<feature type="signal peptide" evidence="2">
    <location>
        <begin position="1"/>
        <end position="23"/>
    </location>
</feature>
<keyword evidence="2" id="KW-0732">Signal</keyword>
<keyword evidence="4" id="KW-1185">Reference proteome</keyword>
<evidence type="ECO:0000256" key="1">
    <source>
        <dbReference type="SAM" id="MobiDB-lite"/>
    </source>
</evidence>
<feature type="chain" id="PRO_5018299453" description="Parallel beta helix pectate lyase-like protein" evidence="2">
    <location>
        <begin position="24"/>
        <end position="350"/>
    </location>
</feature>
<feature type="compositionally biased region" description="Pro residues" evidence="1">
    <location>
        <begin position="26"/>
        <end position="63"/>
    </location>
</feature>
<dbReference type="RefSeq" id="WP_148085833.1">
    <property type="nucleotide sequence ID" value="NZ_RJKE01000001.1"/>
</dbReference>
<protein>
    <recommendedName>
        <fullName evidence="5">Parallel beta helix pectate lyase-like protein</fullName>
    </recommendedName>
</protein>
<gene>
    <name evidence="3" type="ORF">EDD29_0233</name>
</gene>
<dbReference type="SUPFAM" id="SSF51126">
    <property type="entry name" value="Pectin lyase-like"/>
    <property type="match status" value="1"/>
</dbReference>
<comment type="caution">
    <text evidence="3">The sequence shown here is derived from an EMBL/GenBank/DDBJ whole genome shotgun (WGS) entry which is preliminary data.</text>
</comment>
<evidence type="ECO:0008006" key="5">
    <source>
        <dbReference type="Google" id="ProtNLM"/>
    </source>
</evidence>
<accession>A0A3N1CN54</accession>
<dbReference type="OrthoDB" id="505641at2"/>
<dbReference type="Proteomes" id="UP000272400">
    <property type="component" value="Unassembled WGS sequence"/>
</dbReference>
<organism evidence="3 4">
    <name type="scientific">Actinocorallia herbida</name>
    <dbReference type="NCBI Taxonomy" id="58109"/>
    <lineage>
        <taxon>Bacteria</taxon>
        <taxon>Bacillati</taxon>
        <taxon>Actinomycetota</taxon>
        <taxon>Actinomycetes</taxon>
        <taxon>Streptosporangiales</taxon>
        <taxon>Thermomonosporaceae</taxon>
        <taxon>Actinocorallia</taxon>
    </lineage>
</organism>
<dbReference type="InterPro" id="IPR011050">
    <property type="entry name" value="Pectin_lyase_fold/virulence"/>
</dbReference>
<dbReference type="EMBL" id="RJKE01000001">
    <property type="protein sequence ID" value="ROO82750.1"/>
    <property type="molecule type" value="Genomic_DNA"/>
</dbReference>
<name>A0A3N1CN54_9ACTN</name>
<dbReference type="PROSITE" id="PS51257">
    <property type="entry name" value="PROKAR_LIPOPROTEIN"/>
    <property type="match status" value="1"/>
</dbReference>
<proteinExistence type="predicted"/>
<evidence type="ECO:0000313" key="3">
    <source>
        <dbReference type="EMBL" id="ROO82750.1"/>
    </source>
</evidence>
<evidence type="ECO:0000313" key="4">
    <source>
        <dbReference type="Proteomes" id="UP000272400"/>
    </source>
</evidence>
<evidence type="ECO:0000256" key="2">
    <source>
        <dbReference type="SAM" id="SignalP"/>
    </source>
</evidence>
<sequence length="350" mass="36575">MIRRSAAAAMLALTLAACRTGTAEPTPVPPPTASPSTAPPSATPPGTPPPSTGSPSTPRPTPTAPGRGCPASAHPTPACTGVPPKTKVRRTVQGDYEARTPGEVIDGWHITGQLITYADGVTVRDTRIDGGVSKNDKDGARLTLVDSTIGSPDACLVSPAIDTGYDTGNYTATRVLLQGHDDGFRTGGPDITIADSFVRTCGTNPESHGDGLQDYPGAQRLVVRRTTFDMCNGWATDRSRPACDSGAYPGMNGGVFIFSRPSRPGEKGSTDVTLIDNLVVGGLYGIWVAPAGGTWVLRGNKVVDRTWVYGPFTVEETGSCARIGTWQDNTVVTMDTDYRVTGTVRTVPCG</sequence>
<feature type="region of interest" description="Disordered" evidence="1">
    <location>
        <begin position="21"/>
        <end position="87"/>
    </location>
</feature>